<gene>
    <name evidence="2" type="ORF">HYPSUDRAFT_65970</name>
</gene>
<organism evidence="2 3">
    <name type="scientific">Hypholoma sublateritium (strain FD-334 SS-4)</name>
    <dbReference type="NCBI Taxonomy" id="945553"/>
    <lineage>
        <taxon>Eukaryota</taxon>
        <taxon>Fungi</taxon>
        <taxon>Dikarya</taxon>
        <taxon>Basidiomycota</taxon>
        <taxon>Agaricomycotina</taxon>
        <taxon>Agaricomycetes</taxon>
        <taxon>Agaricomycetidae</taxon>
        <taxon>Agaricales</taxon>
        <taxon>Agaricineae</taxon>
        <taxon>Strophariaceae</taxon>
        <taxon>Hypholoma</taxon>
    </lineage>
</organism>
<sequence>MRPKYTGLARLQKANRWTSANYRFQVPGLPDPLLGGPNTNQRLDLSHPASNIRLANFPKAASHFDAFSARMYPIALLKREASPFPSIPFMTWRERVQAARETGFSGVRTARSSVLCLVDEHGVPRPYRSGEQVYPKDDHNTLQIPGRNSVPRPPHLESRLQRAARRVPMSFTVSTSKKRMGPHAYIRAKIVKRLRGVIDLIVSRGAHVVTKETSEPEVCLSEDESGRKWSMQGWMYVFYPTTDIYRMPLPELITVVRECLTQMNEKAIKMENTWLAESLLNDRVQIQPIHKRLSEPVPTTAAARITAMLAGNTPHCDPIKNTDDTTETRNVSFAKSQPRVSTTKSLSVSPTGEKSHKAWQSELKAGLALLANRLPTKGEEKPGPVRRKL</sequence>
<proteinExistence type="predicted"/>
<dbReference type="EMBL" id="KN817540">
    <property type="protein sequence ID" value="KJA23853.1"/>
    <property type="molecule type" value="Genomic_DNA"/>
</dbReference>
<feature type="region of interest" description="Disordered" evidence="1">
    <location>
        <begin position="127"/>
        <end position="154"/>
    </location>
</feature>
<accession>A0A0D2MJI9</accession>
<reference evidence="3" key="1">
    <citation type="submission" date="2014-04" db="EMBL/GenBank/DDBJ databases">
        <title>Evolutionary Origins and Diversification of the Mycorrhizal Mutualists.</title>
        <authorList>
            <consortium name="DOE Joint Genome Institute"/>
            <consortium name="Mycorrhizal Genomics Consortium"/>
            <person name="Kohler A."/>
            <person name="Kuo A."/>
            <person name="Nagy L.G."/>
            <person name="Floudas D."/>
            <person name="Copeland A."/>
            <person name="Barry K.W."/>
            <person name="Cichocki N."/>
            <person name="Veneault-Fourrey C."/>
            <person name="LaButti K."/>
            <person name="Lindquist E.A."/>
            <person name="Lipzen A."/>
            <person name="Lundell T."/>
            <person name="Morin E."/>
            <person name="Murat C."/>
            <person name="Riley R."/>
            <person name="Ohm R."/>
            <person name="Sun H."/>
            <person name="Tunlid A."/>
            <person name="Henrissat B."/>
            <person name="Grigoriev I.V."/>
            <person name="Hibbett D.S."/>
            <person name="Martin F."/>
        </authorList>
    </citation>
    <scope>NUCLEOTIDE SEQUENCE [LARGE SCALE GENOMIC DNA]</scope>
    <source>
        <strain evidence="3">FD-334 SS-4</strain>
    </source>
</reference>
<evidence type="ECO:0000313" key="3">
    <source>
        <dbReference type="Proteomes" id="UP000054270"/>
    </source>
</evidence>
<name>A0A0D2MJI9_HYPSF</name>
<keyword evidence="3" id="KW-1185">Reference proteome</keyword>
<feature type="compositionally biased region" description="Polar residues" evidence="1">
    <location>
        <begin position="328"/>
        <end position="352"/>
    </location>
</feature>
<feature type="region of interest" description="Disordered" evidence="1">
    <location>
        <begin position="320"/>
        <end position="359"/>
    </location>
</feature>
<dbReference type="OrthoDB" id="3265918at2759"/>
<dbReference type="STRING" id="945553.A0A0D2MJI9"/>
<dbReference type="Proteomes" id="UP000054270">
    <property type="component" value="Unassembled WGS sequence"/>
</dbReference>
<dbReference type="AlphaFoldDB" id="A0A0D2MJI9"/>
<protein>
    <submittedName>
        <fullName evidence="2">Uncharacterized protein</fullName>
    </submittedName>
</protein>
<evidence type="ECO:0000256" key="1">
    <source>
        <dbReference type="SAM" id="MobiDB-lite"/>
    </source>
</evidence>
<evidence type="ECO:0000313" key="2">
    <source>
        <dbReference type="EMBL" id="KJA23853.1"/>
    </source>
</evidence>